<protein>
    <submittedName>
        <fullName evidence="2">Uncharacterized protein, PH0010 family/AmmeMemoRadiSam system protein A</fullName>
    </submittedName>
</protein>
<dbReference type="InterPro" id="IPR027623">
    <property type="entry name" value="AmmeMemoSam_A"/>
</dbReference>
<evidence type="ECO:0000259" key="1">
    <source>
        <dbReference type="PROSITE" id="PS51112"/>
    </source>
</evidence>
<name>A0A1I4X723_9NEIS</name>
<dbReference type="PANTHER" id="PTHR13016:SF0">
    <property type="entry name" value="AMME SYNDROME CANDIDATE GENE 1 PROTEIN"/>
    <property type="match status" value="1"/>
</dbReference>
<dbReference type="EMBL" id="FOVE01000005">
    <property type="protein sequence ID" value="SFN21771.1"/>
    <property type="molecule type" value="Genomic_DNA"/>
</dbReference>
<evidence type="ECO:0000313" key="2">
    <source>
        <dbReference type="EMBL" id="SFN21771.1"/>
    </source>
</evidence>
<proteinExistence type="predicted"/>
<reference evidence="3" key="1">
    <citation type="submission" date="2016-10" db="EMBL/GenBank/DDBJ databases">
        <authorList>
            <person name="Varghese N."/>
            <person name="Submissions S."/>
        </authorList>
    </citation>
    <scope>NUCLEOTIDE SEQUENCE [LARGE SCALE GENOMIC DNA]</scope>
    <source>
        <strain evidence="3">DSM 6150</strain>
    </source>
</reference>
<accession>A0A1I4X723</accession>
<dbReference type="RefSeq" id="WP_091191865.1">
    <property type="nucleotide sequence ID" value="NZ_FOVE01000005.1"/>
</dbReference>
<dbReference type="PROSITE" id="PS51112">
    <property type="entry name" value="AMMECR1"/>
    <property type="match status" value="1"/>
</dbReference>
<dbReference type="SUPFAM" id="SSF143447">
    <property type="entry name" value="AMMECR1-like"/>
    <property type="match status" value="1"/>
</dbReference>
<dbReference type="Gene3D" id="3.30.1490.150">
    <property type="entry name" value="Hypothetical protein ph0010, domain 2"/>
    <property type="match status" value="1"/>
</dbReference>
<dbReference type="AlphaFoldDB" id="A0A1I4X723"/>
<organism evidence="2 3">
    <name type="scientific">Formivibrio citricus</name>
    <dbReference type="NCBI Taxonomy" id="83765"/>
    <lineage>
        <taxon>Bacteria</taxon>
        <taxon>Pseudomonadati</taxon>
        <taxon>Pseudomonadota</taxon>
        <taxon>Betaproteobacteria</taxon>
        <taxon>Neisseriales</taxon>
        <taxon>Chitinibacteraceae</taxon>
        <taxon>Formivibrio</taxon>
    </lineage>
</organism>
<dbReference type="InterPro" id="IPR036071">
    <property type="entry name" value="AMMECR1_dom_sf"/>
</dbReference>
<dbReference type="NCBIfam" id="TIGR00296">
    <property type="entry name" value="TIGR00296 family protein"/>
    <property type="match status" value="1"/>
</dbReference>
<dbReference type="Proteomes" id="UP000242869">
    <property type="component" value="Unassembled WGS sequence"/>
</dbReference>
<feature type="domain" description="AMMECR1" evidence="1">
    <location>
        <begin position="4"/>
        <end position="183"/>
    </location>
</feature>
<keyword evidence="3" id="KW-1185">Reference proteome</keyword>
<dbReference type="PANTHER" id="PTHR13016">
    <property type="entry name" value="AMMECR1 HOMOLOG"/>
    <property type="match status" value="1"/>
</dbReference>
<dbReference type="InterPro" id="IPR027485">
    <property type="entry name" value="AMMECR1_N"/>
</dbReference>
<dbReference type="InterPro" id="IPR023473">
    <property type="entry name" value="AMMECR1"/>
</dbReference>
<dbReference type="OrthoDB" id="9782820at2"/>
<dbReference type="NCBIfam" id="TIGR04335">
    <property type="entry name" value="AmmeMemoSam_A"/>
    <property type="match status" value="1"/>
</dbReference>
<gene>
    <name evidence="2" type="ORF">SAMN05660284_00877</name>
</gene>
<dbReference type="Gene3D" id="3.30.700.20">
    <property type="entry name" value="Hypothetical protein ph0010, domain 1"/>
    <property type="match status" value="1"/>
</dbReference>
<dbReference type="InterPro" id="IPR002733">
    <property type="entry name" value="AMMECR1_domain"/>
</dbReference>
<sequence>MSKTLGEELLAQARCAIDAALGGPPCPAAAADLPELNELGATFVTLTKDGQLRGCIGSLQAWRPLVEDVRANAVAAALHDPRFYPLERNEFASIHVEVSLLSKPEPLEFTDEADLLQKIVPHQDGLIINRHMHRATFLPQVWEQLPDPLQFLAHLKQKSGLPADTPIELFTIQRYRVQKWKEK</sequence>
<evidence type="ECO:0000313" key="3">
    <source>
        <dbReference type="Proteomes" id="UP000242869"/>
    </source>
</evidence>
<dbReference type="Pfam" id="PF01871">
    <property type="entry name" value="AMMECR1"/>
    <property type="match status" value="1"/>
</dbReference>
<dbReference type="STRING" id="83765.SAMN05660284_00877"/>